<dbReference type="SUPFAM" id="SSF56645">
    <property type="entry name" value="Acyl-CoA dehydrogenase NM domain-like"/>
    <property type="match status" value="1"/>
</dbReference>
<dbReference type="PANTHER" id="PTHR48083:SF28">
    <property type="entry name" value="ACYL-COA DEHYDROGENASE FAMILY PROTEIN (AFU_ORTHOLOGUE AFUA_6G10880)-RELATED"/>
    <property type="match status" value="1"/>
</dbReference>
<accession>A0A7J6QC07</accession>
<evidence type="ECO:0000256" key="2">
    <source>
        <dbReference type="ARBA" id="ARBA00009347"/>
    </source>
</evidence>
<comment type="cofactor">
    <cofactor evidence="1">
        <name>FAD</name>
        <dbReference type="ChEBI" id="CHEBI:57692"/>
    </cofactor>
</comment>
<evidence type="ECO:0000256" key="1">
    <source>
        <dbReference type="ARBA" id="ARBA00001974"/>
    </source>
</evidence>
<dbReference type="InterPro" id="IPR046373">
    <property type="entry name" value="Acyl-CoA_Oxase/DH_mid-dom_sf"/>
</dbReference>
<evidence type="ECO:0000259" key="9">
    <source>
        <dbReference type="Pfam" id="PF02771"/>
    </source>
</evidence>
<evidence type="ECO:0000313" key="10">
    <source>
        <dbReference type="EMBL" id="KAF4705808.1"/>
    </source>
</evidence>
<dbReference type="InterPro" id="IPR036250">
    <property type="entry name" value="AcylCo_DH-like_C"/>
</dbReference>
<dbReference type="GO" id="GO:0033539">
    <property type="term" value="P:fatty acid beta-oxidation using acyl-CoA dehydrogenase"/>
    <property type="evidence" value="ECO:0007669"/>
    <property type="project" value="TreeGrafter"/>
</dbReference>
<dbReference type="Gene3D" id="2.40.110.10">
    <property type="entry name" value="Butyryl-CoA Dehydrogenase, subunit A, domain 2"/>
    <property type="match status" value="1"/>
</dbReference>
<dbReference type="Pfam" id="PF02771">
    <property type="entry name" value="Acyl-CoA_dh_N"/>
    <property type="match status" value="1"/>
</dbReference>
<dbReference type="EMBL" id="JABANM010030704">
    <property type="protein sequence ID" value="KAF4705808.1"/>
    <property type="molecule type" value="Genomic_DNA"/>
</dbReference>
<dbReference type="AlphaFoldDB" id="A0A7J6QC07"/>
<dbReference type="GO" id="GO:0005737">
    <property type="term" value="C:cytoplasm"/>
    <property type="evidence" value="ECO:0007669"/>
    <property type="project" value="TreeGrafter"/>
</dbReference>
<evidence type="ECO:0008006" key="12">
    <source>
        <dbReference type="Google" id="ProtNLM"/>
    </source>
</evidence>
<dbReference type="InterPro" id="IPR050741">
    <property type="entry name" value="Acyl-CoA_dehydrogenase"/>
</dbReference>
<gene>
    <name evidence="10" type="ORF">FOZ62_002688</name>
</gene>
<name>A0A7J6QC07_PEROL</name>
<protein>
    <recommendedName>
        <fullName evidence="12">Isobutyryl-CoA dehydrogenase, mitochondrial</fullName>
    </recommendedName>
</protein>
<proteinExistence type="inferred from homology"/>
<evidence type="ECO:0000259" key="8">
    <source>
        <dbReference type="Pfam" id="PF02770"/>
    </source>
</evidence>
<evidence type="ECO:0000256" key="3">
    <source>
        <dbReference type="ARBA" id="ARBA00022630"/>
    </source>
</evidence>
<keyword evidence="4" id="KW-0274">FAD</keyword>
<feature type="domain" description="Acyl-CoA dehydrogenase/oxidase N-terminal" evidence="9">
    <location>
        <begin position="27"/>
        <end position="150"/>
    </location>
</feature>
<dbReference type="SUPFAM" id="SSF47203">
    <property type="entry name" value="Acyl-CoA dehydrogenase C-terminal domain-like"/>
    <property type="match status" value="1"/>
</dbReference>
<dbReference type="Pfam" id="PF02770">
    <property type="entry name" value="Acyl-CoA_dh_M"/>
    <property type="match status" value="1"/>
</dbReference>
<keyword evidence="3" id="KW-0285">Flavoprotein</keyword>
<evidence type="ECO:0000256" key="5">
    <source>
        <dbReference type="ARBA" id="ARBA00023002"/>
    </source>
</evidence>
<evidence type="ECO:0000256" key="6">
    <source>
        <dbReference type="SAM" id="MobiDB-lite"/>
    </source>
</evidence>
<keyword evidence="5" id="KW-0560">Oxidoreductase</keyword>
<dbReference type="InterPro" id="IPR009100">
    <property type="entry name" value="AcylCoA_DH/oxidase_NM_dom_sf"/>
</dbReference>
<feature type="domain" description="Acyl-CoA dehydrogenase/oxidase C-terminal" evidence="7">
    <location>
        <begin position="261"/>
        <end position="416"/>
    </location>
</feature>
<dbReference type="Gene3D" id="1.20.140.10">
    <property type="entry name" value="Butyryl-CoA Dehydrogenase, subunit A, domain 3"/>
    <property type="match status" value="1"/>
</dbReference>
<evidence type="ECO:0000256" key="4">
    <source>
        <dbReference type="ARBA" id="ARBA00022827"/>
    </source>
</evidence>
<dbReference type="Gene3D" id="1.10.540.10">
    <property type="entry name" value="Acyl-CoA dehydrogenase/oxidase, N-terminal domain"/>
    <property type="match status" value="1"/>
</dbReference>
<dbReference type="Pfam" id="PF00441">
    <property type="entry name" value="Acyl-CoA_dh_1"/>
    <property type="match status" value="1"/>
</dbReference>
<feature type="domain" description="Acyl-CoA oxidase/dehydrogenase middle" evidence="8">
    <location>
        <begin position="154"/>
        <end position="249"/>
    </location>
</feature>
<dbReference type="GO" id="GO:0050660">
    <property type="term" value="F:flavin adenine dinucleotide binding"/>
    <property type="evidence" value="ECO:0007669"/>
    <property type="project" value="InterPro"/>
</dbReference>
<evidence type="ECO:0000313" key="11">
    <source>
        <dbReference type="Proteomes" id="UP000574390"/>
    </source>
</evidence>
<dbReference type="InterPro" id="IPR009075">
    <property type="entry name" value="AcylCo_DH/oxidase_C"/>
</dbReference>
<evidence type="ECO:0000259" key="7">
    <source>
        <dbReference type="Pfam" id="PF00441"/>
    </source>
</evidence>
<reference evidence="10 11" key="1">
    <citation type="submission" date="2020-04" db="EMBL/GenBank/DDBJ databases">
        <title>Perkinsus olseni comparative genomics.</title>
        <authorList>
            <person name="Bogema D.R."/>
        </authorList>
    </citation>
    <scope>NUCLEOTIDE SEQUENCE [LARGE SCALE GENOMIC DNA]</scope>
    <source>
        <strain evidence="10">ATCC PRA-205</strain>
    </source>
</reference>
<dbReference type="PANTHER" id="PTHR48083">
    <property type="entry name" value="MEDIUM-CHAIN SPECIFIC ACYL-COA DEHYDROGENASE, MITOCHONDRIAL-RELATED"/>
    <property type="match status" value="1"/>
</dbReference>
<comment type="caution">
    <text evidence="10">The sequence shown here is derived from an EMBL/GenBank/DDBJ whole genome shotgun (WGS) entry which is preliminary data.</text>
</comment>
<dbReference type="InterPro" id="IPR013786">
    <property type="entry name" value="AcylCoA_DH/ox_N"/>
</dbReference>
<feature type="compositionally biased region" description="Low complexity" evidence="6">
    <location>
        <begin position="426"/>
        <end position="443"/>
    </location>
</feature>
<organism evidence="10 11">
    <name type="scientific">Perkinsus olseni</name>
    <name type="common">Perkinsus atlanticus</name>
    <dbReference type="NCBI Taxonomy" id="32597"/>
    <lineage>
        <taxon>Eukaryota</taxon>
        <taxon>Sar</taxon>
        <taxon>Alveolata</taxon>
        <taxon>Perkinsozoa</taxon>
        <taxon>Perkinsea</taxon>
        <taxon>Perkinsida</taxon>
        <taxon>Perkinsidae</taxon>
        <taxon>Perkinsus</taxon>
    </lineage>
</organism>
<feature type="region of interest" description="Disordered" evidence="6">
    <location>
        <begin position="426"/>
        <end position="459"/>
    </location>
</feature>
<dbReference type="InterPro" id="IPR006091">
    <property type="entry name" value="Acyl-CoA_Oxase/DH_mid-dom"/>
</dbReference>
<sequence>MSDGFGSPVPYAEPNWYYKGFASPYYTDSHRAWRLRCRNFVEEHIIPFVSDWEKSKAIPPEAYVECYKAGPLPCVVGAKGFDYVDAKACPKPQGYDYFHELIFIDELARCASGGVLWGLIEGLQIGLPPVLNFASDALKARVAPPCLRGEKKICLCITEPYAGSDVANIRTTAKLTADGKHYIVSGEKKWITNGIFADYLSVAVRTGGPGMKGISMLLIERDMPGVRTTRMECQGVWPSGTTFVEFNDVRVPVENLIGKENEGFRVIMYNFNHERWGFVVQAARLARVLYEESFKYAQKRKTFGKALVEHPVIRWKLAEMSRQIEGVQYWLENVTHQMNVMSWEDSMAALGGTLGLMKAHSTKVFEYCAREASQVFGGNAYTRSGLGEKVERLYRDVRAYAIPGGSEEILLDLGIRQAAEKYYTPTSLQTTSSSPASAHQSAANDDVPSKERKKKKPQALGLAINTDIDDNEVDVRFVNAIRSRRLNLSEPVFGTLEYYRMQLRAHATPIYWKDYDPLPEPVRYRPMPLNADLMYFYAPPPPPPLASTTEDKVRVSGQLTGWPPENGGERNRVPLRCSQQAMSQDMMPRCRCSVRSGPNPSAKESCGISLTAPGKASLGFFIEQTARTRGEGLQQRMTPREVCDFLWERPFMPHSLYSRVWSRQSHRRIGGQRLEKYGREQPSQGDGLPFTQSRATPQLSAALLNTMFQRRRGLLHATPSC</sequence>
<dbReference type="GO" id="GO:0003995">
    <property type="term" value="F:acyl-CoA dehydrogenase activity"/>
    <property type="evidence" value="ECO:0007669"/>
    <property type="project" value="TreeGrafter"/>
</dbReference>
<comment type="similarity">
    <text evidence="2">Belongs to the acyl-CoA dehydrogenase family.</text>
</comment>
<dbReference type="InterPro" id="IPR037069">
    <property type="entry name" value="AcylCoA_DH/ox_N_sf"/>
</dbReference>
<dbReference type="FunFam" id="2.40.110.10:FF:000002">
    <property type="entry name" value="Acyl-CoA dehydrogenase fadE12"/>
    <property type="match status" value="1"/>
</dbReference>
<dbReference type="Proteomes" id="UP000574390">
    <property type="component" value="Unassembled WGS sequence"/>
</dbReference>